<gene>
    <name evidence="2" type="ORF">B6S08_14840</name>
</gene>
<accession>A0A233RC83</accession>
<proteinExistence type="predicted"/>
<feature type="domain" description="Putative DNA-binding" evidence="1">
    <location>
        <begin position="3"/>
        <end position="90"/>
    </location>
</feature>
<protein>
    <submittedName>
        <fullName evidence="2">DUF2063 domain-containing protein</fullName>
    </submittedName>
</protein>
<name>A0A233RC83_9GAMM</name>
<evidence type="ECO:0000313" key="3">
    <source>
        <dbReference type="Proteomes" id="UP000242757"/>
    </source>
</evidence>
<dbReference type="InterPro" id="IPR018640">
    <property type="entry name" value="DUF2063"/>
</dbReference>
<evidence type="ECO:0000313" key="2">
    <source>
        <dbReference type="EMBL" id="OXY80999.1"/>
    </source>
</evidence>
<dbReference type="EMBL" id="NBIM01000006">
    <property type="protein sequence ID" value="OXY80999.1"/>
    <property type="molecule type" value="Genomic_DNA"/>
</dbReference>
<comment type="caution">
    <text evidence="2">The sequence shown here is derived from an EMBL/GenBank/DDBJ whole genome shotgun (WGS) entry which is preliminary data.</text>
</comment>
<dbReference type="AlphaFoldDB" id="A0A233RC83"/>
<dbReference type="Proteomes" id="UP000242757">
    <property type="component" value="Unassembled WGS sequence"/>
</dbReference>
<keyword evidence="3" id="KW-1185">Reference proteome</keyword>
<dbReference type="RefSeq" id="WP_094201589.1">
    <property type="nucleotide sequence ID" value="NZ_NBIM01000006.1"/>
</dbReference>
<dbReference type="InterPro" id="IPR044922">
    <property type="entry name" value="DUF2063_N_sf"/>
</dbReference>
<dbReference type="OrthoDB" id="4146344at2"/>
<organism evidence="2 3">
    <name type="scientific">Oceanimonas doudoroffii</name>
    <dbReference type="NCBI Taxonomy" id="84158"/>
    <lineage>
        <taxon>Bacteria</taxon>
        <taxon>Pseudomonadati</taxon>
        <taxon>Pseudomonadota</taxon>
        <taxon>Gammaproteobacteria</taxon>
        <taxon>Aeromonadales</taxon>
        <taxon>Aeromonadaceae</taxon>
        <taxon>Oceanimonas</taxon>
    </lineage>
</organism>
<reference evidence="2 3" key="1">
    <citation type="submission" date="2017-08" db="EMBL/GenBank/DDBJ databases">
        <title>A Genome Sequence of Oceanimonas doudoroffii ATCC 27123T.</title>
        <authorList>
            <person name="Brennan M.A."/>
            <person name="Maclea K.S."/>
            <person name="Mcclelland W.D."/>
            <person name="Trachtenberg A.M."/>
        </authorList>
    </citation>
    <scope>NUCLEOTIDE SEQUENCE [LARGE SCALE GENOMIC DNA]</scope>
    <source>
        <strain evidence="2 3">ATCC 27123</strain>
    </source>
</reference>
<sequence length="253" mass="27273">MHDDFASALLNADLPVPASLTGHPGGRSRFNVYRNNVRVSLTEALAAQFPVCRQLVGDDFFNAMAGIYIEQSPPSSPLLTDYGVTLPDFIDGFAPAASVPCLADMARLELLVQRVQHAADAEPVAADRLQALLADPERLARQALQLTPACALLRSAFAVASIWLAHHGEGRLQDIRTATPENVLVLRIGLSVRLLRLTGADATFIECLRAGAPLGTALEHSLQQQEDFNPATMLQSLLEWRAVTGFITQGDAL</sequence>
<dbReference type="Gene3D" id="1.10.150.690">
    <property type="entry name" value="DUF2063"/>
    <property type="match status" value="1"/>
</dbReference>
<dbReference type="Pfam" id="PF09836">
    <property type="entry name" value="DUF2063"/>
    <property type="match status" value="1"/>
</dbReference>
<evidence type="ECO:0000259" key="1">
    <source>
        <dbReference type="Pfam" id="PF09836"/>
    </source>
</evidence>